<evidence type="ECO:0000313" key="1">
    <source>
        <dbReference type="EMBL" id="QNN53823.1"/>
    </source>
</evidence>
<sequence length="238" mass="25305">MYGDRPEPLEAAASFVGSRFPQARAAFLGGSVLTAERTPTSDLDVVVLLAGPPAPYRETFEHERWTVEAFVHTRQSLDHFWALDAGRRVCSLLRMCALGAVLTDPAGIAPEIAATAAARIAAGPPALDAAELDAMRYRLTDLLDDLAGCDVEDELVHLAGAVLQRTAELALATAGRWSGGGKALARALRDADPDLAERLVDGHRHVVLYGDTAVLHRAAVEVLLRAGGPLLVGYRLKG</sequence>
<reference evidence="1 2" key="1">
    <citation type="submission" date="2020-08" db="EMBL/GenBank/DDBJ databases">
        <title>Genome sequence of Nocardioides mesophilus KACC 16243T.</title>
        <authorList>
            <person name="Hyun D.-W."/>
            <person name="Bae J.-W."/>
        </authorList>
    </citation>
    <scope>NUCLEOTIDE SEQUENCE [LARGE SCALE GENOMIC DNA]</scope>
    <source>
        <strain evidence="1 2">KACC 16243</strain>
    </source>
</reference>
<dbReference type="CDD" id="cd05403">
    <property type="entry name" value="NT_KNTase_like"/>
    <property type="match status" value="1"/>
</dbReference>
<name>A0A7G9RDZ8_9ACTN</name>
<keyword evidence="2" id="KW-1185">Reference proteome</keyword>
<organism evidence="1 2">
    <name type="scientific">Nocardioides mesophilus</name>
    <dbReference type="NCBI Taxonomy" id="433659"/>
    <lineage>
        <taxon>Bacteria</taxon>
        <taxon>Bacillati</taxon>
        <taxon>Actinomycetota</taxon>
        <taxon>Actinomycetes</taxon>
        <taxon>Propionibacteriales</taxon>
        <taxon>Nocardioidaceae</taxon>
        <taxon>Nocardioides</taxon>
    </lineage>
</organism>
<dbReference type="EMBL" id="CP060713">
    <property type="protein sequence ID" value="QNN53823.1"/>
    <property type="molecule type" value="Genomic_DNA"/>
</dbReference>
<dbReference type="AlphaFoldDB" id="A0A7G9RDZ8"/>
<gene>
    <name evidence="1" type="ORF">H9L09_05305</name>
</gene>
<evidence type="ECO:0000313" key="2">
    <source>
        <dbReference type="Proteomes" id="UP000515947"/>
    </source>
</evidence>
<dbReference type="InterPro" id="IPR043519">
    <property type="entry name" value="NT_sf"/>
</dbReference>
<dbReference type="Gene3D" id="3.30.460.10">
    <property type="entry name" value="Beta Polymerase, domain 2"/>
    <property type="match status" value="1"/>
</dbReference>
<dbReference type="GO" id="GO:0016740">
    <property type="term" value="F:transferase activity"/>
    <property type="evidence" value="ECO:0007669"/>
    <property type="project" value="UniProtKB-KW"/>
</dbReference>
<dbReference type="Proteomes" id="UP000515947">
    <property type="component" value="Chromosome"/>
</dbReference>
<dbReference type="SUPFAM" id="SSF81301">
    <property type="entry name" value="Nucleotidyltransferase"/>
    <property type="match status" value="1"/>
</dbReference>
<keyword evidence="1" id="KW-0808">Transferase</keyword>
<dbReference type="KEGG" id="nmes:H9L09_05305"/>
<accession>A0A7G9RDZ8</accession>
<protein>
    <submittedName>
        <fullName evidence="1">Nucleotidyltransferase domain-containing protein</fullName>
    </submittedName>
</protein>
<proteinExistence type="predicted"/>
<dbReference type="RefSeq" id="WP_187579667.1">
    <property type="nucleotide sequence ID" value="NZ_CP060713.1"/>
</dbReference>